<dbReference type="InterPro" id="IPR041622">
    <property type="entry name" value="SLATT_fungi"/>
</dbReference>
<evidence type="ECO:0000256" key="1">
    <source>
        <dbReference type="SAM" id="Phobius"/>
    </source>
</evidence>
<accession>A0A7C8I2U9</accession>
<dbReference type="Pfam" id="PF18142">
    <property type="entry name" value="SLATT_fungal"/>
    <property type="match status" value="1"/>
</dbReference>
<feature type="transmembrane region" description="Helical" evidence="1">
    <location>
        <begin position="96"/>
        <end position="115"/>
    </location>
</feature>
<dbReference type="OrthoDB" id="4472872at2759"/>
<reference evidence="3 4" key="1">
    <citation type="submission" date="2020-01" db="EMBL/GenBank/DDBJ databases">
        <authorList>
            <consortium name="DOE Joint Genome Institute"/>
            <person name="Haridas S."/>
            <person name="Albert R."/>
            <person name="Binder M."/>
            <person name="Bloem J."/>
            <person name="Labutti K."/>
            <person name="Salamov A."/>
            <person name="Andreopoulos B."/>
            <person name="Baker S.E."/>
            <person name="Barry K."/>
            <person name="Bills G."/>
            <person name="Bluhm B.H."/>
            <person name="Cannon C."/>
            <person name="Castanera R."/>
            <person name="Culley D.E."/>
            <person name="Daum C."/>
            <person name="Ezra D."/>
            <person name="Gonzalez J.B."/>
            <person name="Henrissat B."/>
            <person name="Kuo A."/>
            <person name="Liang C."/>
            <person name="Lipzen A."/>
            <person name="Lutzoni F."/>
            <person name="Magnuson J."/>
            <person name="Mondo S."/>
            <person name="Nolan M."/>
            <person name="Ohm R."/>
            <person name="Pangilinan J."/>
            <person name="Park H.-J.H."/>
            <person name="Ramirez L."/>
            <person name="Alfaro M."/>
            <person name="Sun H."/>
            <person name="Tritt A."/>
            <person name="Yoshinaga Y."/>
            <person name="Zwiers L.-H.L."/>
            <person name="Turgeon B.G."/>
            <person name="Goodwin S.B."/>
            <person name="Spatafora J.W."/>
            <person name="Crous P.W."/>
            <person name="Grigoriev I.V."/>
        </authorList>
    </citation>
    <scope>NUCLEOTIDE SEQUENCE [LARGE SCALE GENOMIC DNA]</scope>
    <source>
        <strain evidence="3 4">CBS 611.86</strain>
    </source>
</reference>
<feature type="non-terminal residue" evidence="3">
    <location>
        <position position="173"/>
    </location>
</feature>
<keyword evidence="1" id="KW-0812">Transmembrane</keyword>
<feature type="transmembrane region" description="Helical" evidence="1">
    <location>
        <begin position="69"/>
        <end position="90"/>
    </location>
</feature>
<feature type="domain" description="SMODS and SLOG-associating 2TM effector" evidence="2">
    <location>
        <begin position="52"/>
        <end position="171"/>
    </location>
</feature>
<organism evidence="3 4">
    <name type="scientific">Massariosphaeria phaeospora</name>
    <dbReference type="NCBI Taxonomy" id="100035"/>
    <lineage>
        <taxon>Eukaryota</taxon>
        <taxon>Fungi</taxon>
        <taxon>Dikarya</taxon>
        <taxon>Ascomycota</taxon>
        <taxon>Pezizomycotina</taxon>
        <taxon>Dothideomycetes</taxon>
        <taxon>Pleosporomycetidae</taxon>
        <taxon>Pleosporales</taxon>
        <taxon>Pleosporales incertae sedis</taxon>
        <taxon>Massariosphaeria</taxon>
    </lineage>
</organism>
<dbReference type="PANTHER" id="PTHR38793:SF3">
    <property type="entry name" value="SMODS AND SLOG-ASSOCIATING 2TM EFFECTOR DOMAIN-CONTAINING PROTEIN"/>
    <property type="match status" value="1"/>
</dbReference>
<keyword evidence="1" id="KW-0472">Membrane</keyword>
<dbReference type="AlphaFoldDB" id="A0A7C8I2U9"/>
<gene>
    <name evidence="3" type="ORF">BDV95DRAFT_441167</name>
</gene>
<keyword evidence="4" id="KW-1185">Reference proteome</keyword>
<dbReference type="NCBIfam" id="NF033635">
    <property type="entry name" value="SLATT_fungal"/>
    <property type="match status" value="1"/>
</dbReference>
<evidence type="ECO:0000313" key="4">
    <source>
        <dbReference type="Proteomes" id="UP000481861"/>
    </source>
</evidence>
<dbReference type="PANTHER" id="PTHR38793">
    <property type="entry name" value="SLATT_FUNGAL DOMAIN-CONTAINING PROTEIN-RELATED"/>
    <property type="match status" value="1"/>
</dbReference>
<proteinExistence type="predicted"/>
<keyword evidence="1" id="KW-1133">Transmembrane helix</keyword>
<evidence type="ECO:0000313" key="3">
    <source>
        <dbReference type="EMBL" id="KAF2866652.1"/>
    </source>
</evidence>
<dbReference type="Proteomes" id="UP000481861">
    <property type="component" value="Unassembled WGS sequence"/>
</dbReference>
<name>A0A7C8I2U9_9PLEO</name>
<evidence type="ECO:0000259" key="2">
    <source>
        <dbReference type="Pfam" id="PF18142"/>
    </source>
</evidence>
<protein>
    <recommendedName>
        <fullName evidence="2">SMODS and SLOG-associating 2TM effector domain-containing protein</fullName>
    </recommendedName>
</protein>
<dbReference type="EMBL" id="JAADJZ010000026">
    <property type="protein sequence ID" value="KAF2866652.1"/>
    <property type="molecule type" value="Genomic_DNA"/>
</dbReference>
<comment type="caution">
    <text evidence="3">The sequence shown here is derived from an EMBL/GenBank/DDBJ whole genome shotgun (WGS) entry which is preliminary data.</text>
</comment>
<sequence length="173" mass="19420">MVPEPDNLATFRHMVGIHSTRSFVPTTAIPDLSHNNLHFEGRAAPNLGIYNRVVHREQQAKRGYKFSSILINTCLGTQVIVAAALTAMGAANTNHVSITAFGAINTVIAGILTYLKGSGLPNRIRYYENEWKKVREFIEQRERDFSRPDCTLDVHDVIHVIEAMYEEVKADVQ</sequence>